<dbReference type="OrthoDB" id="9811476at2"/>
<comment type="cofactor">
    <cofactor evidence="5">
        <name>Mg(2+)</name>
        <dbReference type="ChEBI" id="CHEBI:18420"/>
    </cofactor>
</comment>
<evidence type="ECO:0000256" key="1">
    <source>
        <dbReference type="ARBA" id="ARBA00001274"/>
    </source>
</evidence>
<evidence type="ECO:0000313" key="14">
    <source>
        <dbReference type="EMBL" id="AKG73040.1"/>
    </source>
</evidence>
<dbReference type="EMBL" id="FOTB01000003">
    <property type="protein sequence ID" value="SFK77915.1"/>
    <property type="molecule type" value="Genomic_DNA"/>
</dbReference>
<evidence type="ECO:0000256" key="10">
    <source>
        <dbReference type="ARBA" id="ARBA00023239"/>
    </source>
</evidence>
<dbReference type="InterPro" id="IPR036052">
    <property type="entry name" value="TrpB-like_PALP_sf"/>
</dbReference>
<name>A0A0F7D3T4_9STAP</name>
<comment type="cofactor">
    <cofactor evidence="2">
        <name>Ca(2+)</name>
        <dbReference type="ChEBI" id="CHEBI:29108"/>
    </cofactor>
</comment>
<evidence type="ECO:0000313" key="17">
    <source>
        <dbReference type="Proteomes" id="UP000183090"/>
    </source>
</evidence>
<dbReference type="InterPro" id="IPR001926">
    <property type="entry name" value="TrpB-like_PALP"/>
</dbReference>
<comment type="function">
    <text evidence="11">Catalyzes the anaerobic formation of alpha-ketobutyrate and ammonia from threonine in a two-step reaction. The first step involved a dehydration of threonine and a production of enamine intermediates (aminocrotonate), which tautomerizes to its imine form (iminobutyrate). Both intermediates are unstable and short-lived. The second step is the nonenzymatic hydrolysis of the enamine/imine intermediates to form 2-ketobutyrate and free ammonia. In the low water environment of the cell, the second step is accelerated by RidA.</text>
</comment>
<dbReference type="GO" id="GO:0004794">
    <property type="term" value="F:threonine deaminase activity"/>
    <property type="evidence" value="ECO:0007669"/>
    <property type="project" value="UniProtKB-EC"/>
</dbReference>
<evidence type="ECO:0000313" key="16">
    <source>
        <dbReference type="Proteomes" id="UP000034029"/>
    </source>
</evidence>
<evidence type="ECO:0000256" key="6">
    <source>
        <dbReference type="ARBA" id="ARBA00010869"/>
    </source>
</evidence>
<dbReference type="InterPro" id="IPR000634">
    <property type="entry name" value="Ser/Thr_deHydtase_PyrdxlP-BS"/>
</dbReference>
<comment type="similarity">
    <text evidence="6">Belongs to the serine/threonine dehydratase family.</text>
</comment>
<evidence type="ECO:0000256" key="11">
    <source>
        <dbReference type="ARBA" id="ARBA00025527"/>
    </source>
</evidence>
<dbReference type="Pfam" id="PF00291">
    <property type="entry name" value="PALP"/>
    <property type="match status" value="1"/>
</dbReference>
<evidence type="ECO:0000256" key="8">
    <source>
        <dbReference type="ARBA" id="ARBA00022842"/>
    </source>
</evidence>
<reference evidence="15 17" key="3">
    <citation type="submission" date="2016-10" db="EMBL/GenBank/DDBJ databases">
        <authorList>
            <person name="Varghese N."/>
            <person name="Submissions S."/>
        </authorList>
    </citation>
    <scope>NUCLEOTIDE SEQUENCE [LARGE SCALE GENOMIC DNA]</scope>
    <source>
        <strain evidence="15 17">CGMCC 1.6501</strain>
    </source>
</reference>
<dbReference type="Gene3D" id="3.40.50.1100">
    <property type="match status" value="2"/>
</dbReference>
<dbReference type="Proteomes" id="UP000183090">
    <property type="component" value="Unassembled WGS sequence"/>
</dbReference>
<reference evidence="14 16" key="1">
    <citation type="journal article" date="2015" name="Int. J. Syst. Evol. Microbiol.">
        <title>Complete genome sequence of Salinicoccus halodurans H3B36, isolated from the Qaidam Basin in China.</title>
        <authorList>
            <person name="Jiang K."/>
            <person name="Xue Y."/>
            <person name="Ma Y."/>
        </authorList>
    </citation>
    <scope>NUCLEOTIDE SEQUENCE [LARGE SCALE GENOMIC DNA]</scope>
    <source>
        <strain evidence="14 16">H3B36</strain>
    </source>
</reference>
<dbReference type="PANTHER" id="PTHR43050:SF1">
    <property type="entry name" value="SERINE RACEMASE"/>
    <property type="match status" value="1"/>
</dbReference>
<reference evidence="16" key="2">
    <citation type="submission" date="2015-04" db="EMBL/GenBank/DDBJ databases">
        <title>Complete genome sequence of Salinicoccus halodurans strain H3B36, isolated from the Qaidam basin of China.</title>
        <authorList>
            <person name="Ma Y."/>
            <person name="Jiang K."/>
            <person name="Xue Y."/>
        </authorList>
    </citation>
    <scope>NUCLEOTIDE SEQUENCE [LARGE SCALE GENOMIC DNA]</scope>
    <source>
        <strain evidence="16">H3B36</strain>
    </source>
</reference>
<evidence type="ECO:0000256" key="2">
    <source>
        <dbReference type="ARBA" id="ARBA00001913"/>
    </source>
</evidence>
<keyword evidence="10" id="KW-0456">Lyase</keyword>
<evidence type="ECO:0000259" key="13">
    <source>
        <dbReference type="Pfam" id="PF00291"/>
    </source>
</evidence>
<dbReference type="EMBL" id="CP011366">
    <property type="protein sequence ID" value="AKG73040.1"/>
    <property type="molecule type" value="Genomic_DNA"/>
</dbReference>
<feature type="domain" description="Tryptophan synthase beta chain-like PALP" evidence="13">
    <location>
        <begin position="16"/>
        <end position="303"/>
    </location>
</feature>
<accession>A0A0F7D3T4</accession>
<sequence length="319" mass="34633">MTLTLKDIQEAADRIAPYIHQTPLLRMENLDAFLGCEVHVKLESMQVTNAFKIRGAMNKILKLEDEDLEKGIITTSSGNHGRAVAFAAKRLGIHATVVVPDSGSKYKAVAIEALGAELVRCDVSERFDVAETLARKYDYTYIPPFDDYEVMAGQGTVGLEIAAHHEDFNYIILPTSGGGLLASTSTAIKNTSASTKVYGAEPASLPRYSESLARGELTRIPRQKTIADALVTDQPGERNFPIVKELIDGMLAVSEEYILKGMKLLMMEGKIVAEPSSSVIIGAILEGLLKVSPEDKVCFVISGGNVGLDILENLKDVDY</sequence>
<dbReference type="CDD" id="cd01562">
    <property type="entry name" value="Thr-dehyd"/>
    <property type="match status" value="1"/>
</dbReference>
<dbReference type="SUPFAM" id="SSF53686">
    <property type="entry name" value="Tryptophan synthase beta subunit-like PLP-dependent enzymes"/>
    <property type="match status" value="1"/>
</dbReference>
<dbReference type="AlphaFoldDB" id="A0A0F7D3T4"/>
<evidence type="ECO:0000256" key="5">
    <source>
        <dbReference type="ARBA" id="ARBA00001946"/>
    </source>
</evidence>
<dbReference type="RefSeq" id="WP_046789232.1">
    <property type="nucleotide sequence ID" value="NZ_CP011366.1"/>
</dbReference>
<evidence type="ECO:0000256" key="3">
    <source>
        <dbReference type="ARBA" id="ARBA00001933"/>
    </source>
</evidence>
<gene>
    <name evidence="14" type="ORF">AAT16_01660</name>
    <name evidence="15" type="ORF">SAMN05216235_1706</name>
</gene>
<dbReference type="GO" id="GO:0070179">
    <property type="term" value="P:D-serine biosynthetic process"/>
    <property type="evidence" value="ECO:0007669"/>
    <property type="project" value="TreeGrafter"/>
</dbReference>
<dbReference type="GO" id="GO:0000287">
    <property type="term" value="F:magnesium ion binding"/>
    <property type="evidence" value="ECO:0007669"/>
    <property type="project" value="TreeGrafter"/>
</dbReference>
<protein>
    <recommendedName>
        <fullName evidence="7">threonine ammonia-lyase</fullName>
        <ecNumber evidence="7">4.3.1.19</ecNumber>
    </recommendedName>
    <alternativeName>
        <fullName evidence="12">Threonine deaminase</fullName>
    </alternativeName>
</protein>
<dbReference type="FunFam" id="3.40.50.1100:FF:000005">
    <property type="entry name" value="Threonine dehydratase catabolic"/>
    <property type="match status" value="1"/>
</dbReference>
<keyword evidence="16" id="KW-1185">Reference proteome</keyword>
<proteinExistence type="inferred from homology"/>
<organism evidence="15 17">
    <name type="scientific">Salinicoccus halodurans</name>
    <dbReference type="NCBI Taxonomy" id="407035"/>
    <lineage>
        <taxon>Bacteria</taxon>
        <taxon>Bacillati</taxon>
        <taxon>Bacillota</taxon>
        <taxon>Bacilli</taxon>
        <taxon>Bacillales</taxon>
        <taxon>Staphylococcaceae</taxon>
        <taxon>Salinicoccus</taxon>
    </lineage>
</organism>
<dbReference type="GO" id="GO:0003941">
    <property type="term" value="F:L-serine ammonia-lyase activity"/>
    <property type="evidence" value="ECO:0007669"/>
    <property type="project" value="TreeGrafter"/>
</dbReference>
<dbReference type="GO" id="GO:0030378">
    <property type="term" value="F:serine racemase activity"/>
    <property type="evidence" value="ECO:0007669"/>
    <property type="project" value="TreeGrafter"/>
</dbReference>
<comment type="cofactor">
    <cofactor evidence="4">
        <name>Mn(2+)</name>
        <dbReference type="ChEBI" id="CHEBI:29035"/>
    </cofactor>
</comment>
<comment type="catalytic activity">
    <reaction evidence="1">
        <text>L-threonine = 2-oxobutanoate + NH4(+)</text>
        <dbReference type="Rhea" id="RHEA:22108"/>
        <dbReference type="ChEBI" id="CHEBI:16763"/>
        <dbReference type="ChEBI" id="CHEBI:28938"/>
        <dbReference type="ChEBI" id="CHEBI:57926"/>
        <dbReference type="EC" id="4.3.1.19"/>
    </reaction>
</comment>
<keyword evidence="8" id="KW-0460">Magnesium</keyword>
<dbReference type="PANTHER" id="PTHR43050">
    <property type="entry name" value="SERINE / THREONINE RACEMASE FAMILY MEMBER"/>
    <property type="match status" value="1"/>
</dbReference>
<evidence type="ECO:0000313" key="15">
    <source>
        <dbReference type="EMBL" id="SFK77915.1"/>
    </source>
</evidence>
<dbReference type="GO" id="GO:0030170">
    <property type="term" value="F:pyridoxal phosphate binding"/>
    <property type="evidence" value="ECO:0007669"/>
    <property type="project" value="InterPro"/>
</dbReference>
<keyword evidence="9" id="KW-0663">Pyridoxal phosphate</keyword>
<dbReference type="GO" id="GO:0018114">
    <property type="term" value="F:threonine racemase activity"/>
    <property type="evidence" value="ECO:0007669"/>
    <property type="project" value="TreeGrafter"/>
</dbReference>
<evidence type="ECO:0000256" key="12">
    <source>
        <dbReference type="ARBA" id="ARBA00031427"/>
    </source>
</evidence>
<dbReference type="KEGG" id="shv:AAT16_01660"/>
<evidence type="ECO:0000256" key="4">
    <source>
        <dbReference type="ARBA" id="ARBA00001936"/>
    </source>
</evidence>
<evidence type="ECO:0000256" key="7">
    <source>
        <dbReference type="ARBA" id="ARBA00012096"/>
    </source>
</evidence>
<dbReference type="Proteomes" id="UP000034029">
    <property type="component" value="Chromosome"/>
</dbReference>
<dbReference type="PROSITE" id="PS00165">
    <property type="entry name" value="DEHYDRATASE_SER_THR"/>
    <property type="match status" value="1"/>
</dbReference>
<comment type="cofactor">
    <cofactor evidence="3">
        <name>pyridoxal 5'-phosphate</name>
        <dbReference type="ChEBI" id="CHEBI:597326"/>
    </cofactor>
</comment>
<dbReference type="EC" id="4.3.1.19" evidence="7"/>
<dbReference type="GO" id="GO:0005524">
    <property type="term" value="F:ATP binding"/>
    <property type="evidence" value="ECO:0007669"/>
    <property type="project" value="TreeGrafter"/>
</dbReference>
<evidence type="ECO:0000256" key="9">
    <source>
        <dbReference type="ARBA" id="ARBA00022898"/>
    </source>
</evidence>